<feature type="region of interest" description="Disordered" evidence="1">
    <location>
        <begin position="1"/>
        <end position="56"/>
    </location>
</feature>
<keyword evidence="3" id="KW-1185">Reference proteome</keyword>
<feature type="compositionally biased region" description="Low complexity" evidence="1">
    <location>
        <begin position="22"/>
        <end position="33"/>
    </location>
</feature>
<gene>
    <name evidence="2" type="ORF">F511_30904</name>
</gene>
<reference evidence="2 3" key="1">
    <citation type="journal article" date="2015" name="Proc. Natl. Acad. Sci. U.S.A.">
        <title>The resurrection genome of Boea hygrometrica: A blueprint for survival of dehydration.</title>
        <authorList>
            <person name="Xiao L."/>
            <person name="Yang G."/>
            <person name="Zhang L."/>
            <person name="Yang X."/>
            <person name="Zhao S."/>
            <person name="Ji Z."/>
            <person name="Zhou Q."/>
            <person name="Hu M."/>
            <person name="Wang Y."/>
            <person name="Chen M."/>
            <person name="Xu Y."/>
            <person name="Jin H."/>
            <person name="Xiao X."/>
            <person name="Hu G."/>
            <person name="Bao F."/>
            <person name="Hu Y."/>
            <person name="Wan P."/>
            <person name="Li L."/>
            <person name="Deng X."/>
            <person name="Kuang T."/>
            <person name="Xiang C."/>
            <person name="Zhu J.K."/>
            <person name="Oliver M.J."/>
            <person name="He Y."/>
        </authorList>
    </citation>
    <scope>NUCLEOTIDE SEQUENCE [LARGE SCALE GENOMIC DNA]</scope>
    <source>
        <strain evidence="3">cv. XS01</strain>
    </source>
</reference>
<sequence>MIALDYSGTTHHSASRNVTLNQPPSSRPTLSSTPRRRRPPQRRRPPGRRRLRDRTCSDRRVEEIPFVTTSSVLLVQAEERFVFSVVDLIRRSTAAYISRARIPCESGCSQAPRRQQGNNR</sequence>
<evidence type="ECO:0000256" key="1">
    <source>
        <dbReference type="SAM" id="MobiDB-lite"/>
    </source>
</evidence>
<proteinExistence type="predicted"/>
<dbReference type="AlphaFoldDB" id="A0A2Z7B3S0"/>
<dbReference type="EMBL" id="KV010039">
    <property type="protein sequence ID" value="KZV28650.1"/>
    <property type="molecule type" value="Genomic_DNA"/>
</dbReference>
<feature type="compositionally biased region" description="Polar residues" evidence="1">
    <location>
        <begin position="7"/>
        <end position="21"/>
    </location>
</feature>
<accession>A0A2Z7B3S0</accession>
<evidence type="ECO:0000313" key="3">
    <source>
        <dbReference type="Proteomes" id="UP000250235"/>
    </source>
</evidence>
<name>A0A2Z7B3S0_9LAMI</name>
<organism evidence="2 3">
    <name type="scientific">Dorcoceras hygrometricum</name>
    <dbReference type="NCBI Taxonomy" id="472368"/>
    <lineage>
        <taxon>Eukaryota</taxon>
        <taxon>Viridiplantae</taxon>
        <taxon>Streptophyta</taxon>
        <taxon>Embryophyta</taxon>
        <taxon>Tracheophyta</taxon>
        <taxon>Spermatophyta</taxon>
        <taxon>Magnoliopsida</taxon>
        <taxon>eudicotyledons</taxon>
        <taxon>Gunneridae</taxon>
        <taxon>Pentapetalae</taxon>
        <taxon>asterids</taxon>
        <taxon>lamiids</taxon>
        <taxon>Lamiales</taxon>
        <taxon>Gesneriaceae</taxon>
        <taxon>Didymocarpoideae</taxon>
        <taxon>Trichosporeae</taxon>
        <taxon>Loxocarpinae</taxon>
        <taxon>Dorcoceras</taxon>
    </lineage>
</organism>
<evidence type="ECO:0000313" key="2">
    <source>
        <dbReference type="EMBL" id="KZV28650.1"/>
    </source>
</evidence>
<dbReference type="Proteomes" id="UP000250235">
    <property type="component" value="Unassembled WGS sequence"/>
</dbReference>
<protein>
    <submittedName>
        <fullName evidence="2">Uncharacterized protein</fullName>
    </submittedName>
</protein>
<feature type="compositionally biased region" description="Basic residues" evidence="1">
    <location>
        <begin position="34"/>
        <end position="52"/>
    </location>
</feature>